<reference evidence="2" key="2">
    <citation type="submission" date="2015-01" db="EMBL/GenBank/DDBJ databases">
        <title>Evolutionary Origins and Diversification of the Mycorrhizal Mutualists.</title>
        <authorList>
            <consortium name="DOE Joint Genome Institute"/>
            <consortium name="Mycorrhizal Genomics Consortium"/>
            <person name="Kohler A."/>
            <person name="Kuo A."/>
            <person name="Nagy L.G."/>
            <person name="Floudas D."/>
            <person name="Copeland A."/>
            <person name="Barry K.W."/>
            <person name="Cichocki N."/>
            <person name="Veneault-Fourrey C."/>
            <person name="LaButti K."/>
            <person name="Lindquist E.A."/>
            <person name="Lipzen A."/>
            <person name="Lundell T."/>
            <person name="Morin E."/>
            <person name="Murat C."/>
            <person name="Riley R."/>
            <person name="Ohm R."/>
            <person name="Sun H."/>
            <person name="Tunlid A."/>
            <person name="Henrissat B."/>
            <person name="Grigoriev I.V."/>
            <person name="Hibbett D.S."/>
            <person name="Martin F."/>
        </authorList>
    </citation>
    <scope>NUCLEOTIDE SEQUENCE [LARGE SCALE GENOMIC DNA]</scope>
    <source>
        <strain evidence="2">441</strain>
    </source>
</reference>
<reference evidence="1 2" key="1">
    <citation type="submission" date="2014-04" db="EMBL/GenBank/DDBJ databases">
        <authorList>
            <consortium name="DOE Joint Genome Institute"/>
            <person name="Kuo A."/>
            <person name="Kohler A."/>
            <person name="Costa M.D."/>
            <person name="Nagy L.G."/>
            <person name="Floudas D."/>
            <person name="Copeland A."/>
            <person name="Barry K.W."/>
            <person name="Cichocki N."/>
            <person name="Veneault-Fourrey C."/>
            <person name="LaButti K."/>
            <person name="Lindquist E.A."/>
            <person name="Lipzen A."/>
            <person name="Lundell T."/>
            <person name="Morin E."/>
            <person name="Murat C."/>
            <person name="Sun H."/>
            <person name="Tunlid A."/>
            <person name="Henrissat B."/>
            <person name="Grigoriev I.V."/>
            <person name="Hibbett D.S."/>
            <person name="Martin F."/>
            <person name="Nordberg H.P."/>
            <person name="Cantor M.N."/>
            <person name="Hua S.X."/>
        </authorList>
    </citation>
    <scope>NUCLEOTIDE SEQUENCE [LARGE SCALE GENOMIC DNA]</scope>
    <source>
        <strain evidence="1 2">441</strain>
    </source>
</reference>
<dbReference type="Proteomes" id="UP000054018">
    <property type="component" value="Unassembled WGS sequence"/>
</dbReference>
<protein>
    <submittedName>
        <fullName evidence="1">Uncharacterized protein</fullName>
    </submittedName>
</protein>
<sequence>MSDDIAQVSKYIASTNLAPIQAGQYSRARALEEVGDRGKFLGEPGEDGAAMVGATLVSVLANLTGLNRRDVANSLEFSSRVATNEVGEDNEHTAEYWVAFTRSILQIGWFRQSDQWSSDFINGSTTGAENFSDYVIENVRRDPLYSDAEKEIVIQALTSLRSQAEKRAFFRRFTAGGSKGSFGVNTATVTSGALAMRFSAFAFNCSAVVDDYLIFSIKNITADVQKNNVDVAANQRTIDSVRSQLEARLDQAAGDFIDSVDI</sequence>
<accession>A0A0D0A5M4</accession>
<keyword evidence="2" id="KW-1185">Reference proteome</keyword>
<organism evidence="1 2">
    <name type="scientific">Pisolithus microcarpus 441</name>
    <dbReference type="NCBI Taxonomy" id="765257"/>
    <lineage>
        <taxon>Eukaryota</taxon>
        <taxon>Fungi</taxon>
        <taxon>Dikarya</taxon>
        <taxon>Basidiomycota</taxon>
        <taxon>Agaricomycotina</taxon>
        <taxon>Agaricomycetes</taxon>
        <taxon>Agaricomycetidae</taxon>
        <taxon>Boletales</taxon>
        <taxon>Sclerodermatineae</taxon>
        <taxon>Pisolithaceae</taxon>
        <taxon>Pisolithus</taxon>
    </lineage>
</organism>
<dbReference type="HOGENOM" id="CLU_098022_0_0_1"/>
<dbReference type="OrthoDB" id="2622266at2759"/>
<evidence type="ECO:0000313" key="2">
    <source>
        <dbReference type="Proteomes" id="UP000054018"/>
    </source>
</evidence>
<dbReference type="EMBL" id="KN833688">
    <property type="protein sequence ID" value="KIK29722.1"/>
    <property type="molecule type" value="Genomic_DNA"/>
</dbReference>
<dbReference type="AlphaFoldDB" id="A0A0D0A5M4"/>
<evidence type="ECO:0000313" key="1">
    <source>
        <dbReference type="EMBL" id="KIK29722.1"/>
    </source>
</evidence>
<gene>
    <name evidence="1" type="ORF">PISMIDRAFT_440048</name>
</gene>
<name>A0A0D0A5M4_9AGAM</name>
<proteinExistence type="predicted"/>